<reference evidence="1 2" key="1">
    <citation type="journal article" date="2008" name="Nature">
        <title>The genome of Laccaria bicolor provides insights into mycorrhizal symbiosis.</title>
        <authorList>
            <person name="Martin F."/>
            <person name="Aerts A."/>
            <person name="Ahren D."/>
            <person name="Brun A."/>
            <person name="Danchin E.G.J."/>
            <person name="Duchaussoy F."/>
            <person name="Gibon J."/>
            <person name="Kohler A."/>
            <person name="Lindquist E."/>
            <person name="Pereda V."/>
            <person name="Salamov A."/>
            <person name="Shapiro H.J."/>
            <person name="Wuyts J."/>
            <person name="Blaudez D."/>
            <person name="Buee M."/>
            <person name="Brokstein P."/>
            <person name="Canbaeck B."/>
            <person name="Cohen D."/>
            <person name="Courty P.E."/>
            <person name="Coutinho P.M."/>
            <person name="Delaruelle C."/>
            <person name="Detter J.C."/>
            <person name="Deveau A."/>
            <person name="DiFazio S."/>
            <person name="Duplessis S."/>
            <person name="Fraissinet-Tachet L."/>
            <person name="Lucic E."/>
            <person name="Frey-Klett P."/>
            <person name="Fourrey C."/>
            <person name="Feussner I."/>
            <person name="Gay G."/>
            <person name="Grimwood J."/>
            <person name="Hoegger P.J."/>
            <person name="Jain P."/>
            <person name="Kilaru S."/>
            <person name="Labbe J."/>
            <person name="Lin Y.C."/>
            <person name="Legue V."/>
            <person name="Le Tacon F."/>
            <person name="Marmeisse R."/>
            <person name="Melayah D."/>
            <person name="Montanini B."/>
            <person name="Muratet M."/>
            <person name="Nehls U."/>
            <person name="Niculita-Hirzel H."/>
            <person name="Oudot-Le Secq M.P."/>
            <person name="Peter M."/>
            <person name="Quesneville H."/>
            <person name="Rajashekar B."/>
            <person name="Reich M."/>
            <person name="Rouhier N."/>
            <person name="Schmutz J."/>
            <person name="Yin T."/>
            <person name="Chalot M."/>
            <person name="Henrissat B."/>
            <person name="Kuees U."/>
            <person name="Lucas S."/>
            <person name="Van de Peer Y."/>
            <person name="Podila G.K."/>
            <person name="Polle A."/>
            <person name="Pukkila P.J."/>
            <person name="Richardson P.M."/>
            <person name="Rouze P."/>
            <person name="Sanders I.R."/>
            <person name="Stajich J.E."/>
            <person name="Tunlid A."/>
            <person name="Tuskan G."/>
            <person name="Grigoriev I.V."/>
        </authorList>
    </citation>
    <scope>NUCLEOTIDE SEQUENCE [LARGE SCALE GENOMIC DNA]</scope>
    <source>
        <strain evidence="2">S238N-H82 / ATCC MYA-4686</strain>
    </source>
</reference>
<dbReference type="GeneID" id="6077943"/>
<dbReference type="HOGENOM" id="CLU_2264224_0_0_1"/>
<name>B0DER4_LACBS</name>
<protein>
    <submittedName>
        <fullName evidence="1">Predicted protein</fullName>
    </submittedName>
</protein>
<evidence type="ECO:0000313" key="2">
    <source>
        <dbReference type="Proteomes" id="UP000001194"/>
    </source>
</evidence>
<dbReference type="AlphaFoldDB" id="B0DER4"/>
<dbReference type="Proteomes" id="UP000001194">
    <property type="component" value="Unassembled WGS sequence"/>
</dbReference>
<dbReference type="EMBL" id="DS547106">
    <property type="protein sequence ID" value="EDR07072.1"/>
    <property type="molecule type" value="Genomic_DNA"/>
</dbReference>
<dbReference type="OrthoDB" id="10330405at2759"/>
<dbReference type="KEGG" id="lbc:LACBIDRAFT_328395"/>
<keyword evidence="2" id="KW-1185">Reference proteome</keyword>
<organism evidence="2">
    <name type="scientific">Laccaria bicolor (strain S238N-H82 / ATCC MYA-4686)</name>
    <name type="common">Bicoloured deceiver</name>
    <name type="synonym">Laccaria laccata var. bicolor</name>
    <dbReference type="NCBI Taxonomy" id="486041"/>
    <lineage>
        <taxon>Eukaryota</taxon>
        <taxon>Fungi</taxon>
        <taxon>Dikarya</taxon>
        <taxon>Basidiomycota</taxon>
        <taxon>Agaricomycotina</taxon>
        <taxon>Agaricomycetes</taxon>
        <taxon>Agaricomycetidae</taxon>
        <taxon>Agaricales</taxon>
        <taxon>Agaricineae</taxon>
        <taxon>Hydnangiaceae</taxon>
        <taxon>Laccaria</taxon>
    </lineage>
</organism>
<dbReference type="InParanoid" id="B0DER4"/>
<accession>B0DER4</accession>
<gene>
    <name evidence="1" type="ORF">LACBIDRAFT_328395</name>
</gene>
<proteinExistence type="predicted"/>
<dbReference type="RefSeq" id="XP_001882445.1">
    <property type="nucleotide sequence ID" value="XM_001882410.1"/>
</dbReference>
<evidence type="ECO:0000313" key="1">
    <source>
        <dbReference type="EMBL" id="EDR07072.1"/>
    </source>
</evidence>
<sequence>MQAVFDGLLRGTCVHNKGDDNDFTRINLPPIQLELRSAFAMSENALLSVASLLHSDGIATLPRLGELAFSWNGTGIDDLCAPFYMSVWNALGARAHQLSRILF</sequence>